<dbReference type="PANTHER" id="PTHR46825:SF9">
    <property type="entry name" value="BETA-LACTAMASE-RELATED DOMAIN-CONTAINING PROTEIN"/>
    <property type="match status" value="1"/>
</dbReference>
<proteinExistence type="predicted"/>
<keyword evidence="3" id="KW-1185">Reference proteome</keyword>
<dbReference type="Proteomes" id="UP000256980">
    <property type="component" value="Unassembled WGS sequence"/>
</dbReference>
<dbReference type="OrthoDB" id="1522765at2"/>
<evidence type="ECO:0000259" key="1">
    <source>
        <dbReference type="Pfam" id="PF00144"/>
    </source>
</evidence>
<comment type="caution">
    <text evidence="2">The sequence shown here is derived from an EMBL/GenBank/DDBJ whole genome shotgun (WGS) entry which is preliminary data.</text>
</comment>
<dbReference type="PANTHER" id="PTHR46825">
    <property type="entry name" value="D-ALANYL-D-ALANINE-CARBOXYPEPTIDASE/ENDOPEPTIDASE AMPH"/>
    <property type="match status" value="1"/>
</dbReference>
<protein>
    <submittedName>
        <fullName evidence="2">CubicO group peptidase (Beta-lactamase class C family)</fullName>
    </submittedName>
</protein>
<dbReference type="InterPro" id="IPR012338">
    <property type="entry name" value="Beta-lactam/transpept-like"/>
</dbReference>
<dbReference type="InterPro" id="IPR001466">
    <property type="entry name" value="Beta-lactam-related"/>
</dbReference>
<evidence type="ECO:0000313" key="3">
    <source>
        <dbReference type="Proteomes" id="UP000256980"/>
    </source>
</evidence>
<dbReference type="InterPro" id="IPR050491">
    <property type="entry name" value="AmpC-like"/>
</dbReference>
<organism evidence="2 3">
    <name type="scientific">Winogradskyella eximia</name>
    <dbReference type="NCBI Taxonomy" id="262006"/>
    <lineage>
        <taxon>Bacteria</taxon>
        <taxon>Pseudomonadati</taxon>
        <taxon>Bacteroidota</taxon>
        <taxon>Flavobacteriia</taxon>
        <taxon>Flavobacteriales</taxon>
        <taxon>Flavobacteriaceae</taxon>
        <taxon>Winogradskyella</taxon>
    </lineage>
</organism>
<dbReference type="Pfam" id="PF00144">
    <property type="entry name" value="Beta-lactamase"/>
    <property type="match status" value="1"/>
</dbReference>
<evidence type="ECO:0000313" key="2">
    <source>
        <dbReference type="EMBL" id="RED45270.1"/>
    </source>
</evidence>
<dbReference type="SUPFAM" id="SSF56601">
    <property type="entry name" value="beta-lactamase/transpeptidase-like"/>
    <property type="match status" value="1"/>
</dbReference>
<dbReference type="EMBL" id="QRDV01000002">
    <property type="protein sequence ID" value="RED45270.1"/>
    <property type="molecule type" value="Genomic_DNA"/>
</dbReference>
<accession>A0A3D9H6Z5</accession>
<reference evidence="2 3" key="1">
    <citation type="submission" date="2018-07" db="EMBL/GenBank/DDBJ databases">
        <title>Genomic Encyclopedia of Type Strains, Phase III (KMG-III): the genomes of soil and plant-associated and newly described type strains.</title>
        <authorList>
            <person name="Whitman W."/>
        </authorList>
    </citation>
    <scope>NUCLEOTIDE SEQUENCE [LARGE SCALE GENOMIC DNA]</scope>
    <source>
        <strain evidence="2 3">CECT 7946</strain>
    </source>
</reference>
<dbReference type="Gene3D" id="3.40.710.10">
    <property type="entry name" value="DD-peptidase/beta-lactamase superfamily"/>
    <property type="match status" value="1"/>
</dbReference>
<feature type="domain" description="Beta-lactamase-related" evidence="1">
    <location>
        <begin position="39"/>
        <end position="366"/>
    </location>
</feature>
<name>A0A3D9H6Z5_9FLAO</name>
<gene>
    <name evidence="2" type="ORF">DFQ10_102138</name>
</gene>
<sequence>MPNNFRQVKIQSKMKAKFLLLYLFVSTISFGQIHPKINSLIEAEINANKVPALAVAVIDSGKVIHISAKGHRDVKLKKKATINTPFHIASVSKTVTNMVVFKLIELGKIDLKADINNYLPFKVENPFFPDEKITVELLLKHRSGIKDDVKFYGPHWSNPKGDPKLSLEYLKDYLVSGGSLYKESHYDSKPNHKLNFKYSNTGIALLAYIVEQVSGMSYEDFCQKNIFKPMKMNNTSWFLKNLDSSLVAKTYVKNKTKEFIFKGHNGYPDYPGGQLRTSITDYTTLIAGFLNADDNNFILNNETKKMIIPSVSTPHLGYYTWFIKAINNNLYYEHGGGDTGVRTISIIEPDKKRAIIIFANYPYNFDELYKSIEREMWEE</sequence>
<dbReference type="AlphaFoldDB" id="A0A3D9H6Z5"/>